<feature type="domain" description="Thioredoxin" evidence="10">
    <location>
        <begin position="10"/>
        <end position="208"/>
    </location>
</feature>
<feature type="chain" id="PRO_5037035061" description="Thiol:disulfide interchange protein" evidence="9">
    <location>
        <begin position="26"/>
        <end position="215"/>
    </location>
</feature>
<name>A0A918Z8G5_9GAMM</name>
<dbReference type="InterPro" id="IPR001853">
    <property type="entry name" value="DSBA-like_thioredoxin_dom"/>
</dbReference>
<evidence type="ECO:0000256" key="8">
    <source>
        <dbReference type="PIRSR" id="PIRSR001488-1"/>
    </source>
</evidence>
<evidence type="ECO:0000256" key="9">
    <source>
        <dbReference type="SAM" id="SignalP"/>
    </source>
</evidence>
<feature type="disulfide bond" description="Redox-active" evidence="8">
    <location>
        <begin position="61"/>
        <end position="64"/>
    </location>
</feature>
<dbReference type="Pfam" id="PF01323">
    <property type="entry name" value="DSBA"/>
    <property type="match status" value="1"/>
</dbReference>
<comment type="caution">
    <text evidence="11">The sequence shown here is derived from an EMBL/GenBank/DDBJ whole genome shotgun (WGS) entry which is preliminary data.</text>
</comment>
<dbReference type="PROSITE" id="PS51352">
    <property type="entry name" value="THIOREDOXIN_2"/>
    <property type="match status" value="1"/>
</dbReference>
<comment type="subcellular location">
    <subcellularLocation>
        <location evidence="1 7">Periplasm</location>
    </subcellularLocation>
</comment>
<dbReference type="GO" id="GO:0015036">
    <property type="term" value="F:disulfide oxidoreductase activity"/>
    <property type="evidence" value="ECO:0007669"/>
    <property type="project" value="UniProtKB-ARBA"/>
</dbReference>
<organism evidence="11 12">
    <name type="scientific">Vulcaniibacterium thermophilum</name>
    <dbReference type="NCBI Taxonomy" id="1169913"/>
    <lineage>
        <taxon>Bacteria</taxon>
        <taxon>Pseudomonadati</taxon>
        <taxon>Pseudomonadota</taxon>
        <taxon>Gammaproteobacteria</taxon>
        <taxon>Lysobacterales</taxon>
        <taxon>Lysobacteraceae</taxon>
        <taxon>Vulcaniibacterium</taxon>
    </lineage>
</organism>
<dbReference type="SUPFAM" id="SSF52833">
    <property type="entry name" value="Thioredoxin-like"/>
    <property type="match status" value="1"/>
</dbReference>
<gene>
    <name evidence="11" type="primary">dsbA</name>
    <name evidence="11" type="ORF">GCM10007167_22810</name>
</gene>
<keyword evidence="4 7" id="KW-0574">Periplasm</keyword>
<evidence type="ECO:0000256" key="5">
    <source>
        <dbReference type="ARBA" id="ARBA00023157"/>
    </source>
</evidence>
<dbReference type="CDD" id="cd03019">
    <property type="entry name" value="DsbA_DsbA"/>
    <property type="match status" value="1"/>
</dbReference>
<dbReference type="InterPro" id="IPR013766">
    <property type="entry name" value="Thioredoxin_domain"/>
</dbReference>
<keyword evidence="5 7" id="KW-1015">Disulfide bond</keyword>
<proteinExistence type="inferred from homology"/>
<evidence type="ECO:0000256" key="7">
    <source>
        <dbReference type="PIRNR" id="PIRNR001488"/>
    </source>
</evidence>
<evidence type="ECO:0000256" key="1">
    <source>
        <dbReference type="ARBA" id="ARBA00004418"/>
    </source>
</evidence>
<dbReference type="InterPro" id="IPR036249">
    <property type="entry name" value="Thioredoxin-like_sf"/>
</dbReference>
<dbReference type="InterPro" id="IPR050824">
    <property type="entry name" value="Thiol_disulfide_DsbA"/>
</dbReference>
<dbReference type="Gene3D" id="3.40.30.10">
    <property type="entry name" value="Glutaredoxin"/>
    <property type="match status" value="1"/>
</dbReference>
<dbReference type="AlphaFoldDB" id="A0A918Z8G5"/>
<reference evidence="11" key="2">
    <citation type="submission" date="2020-09" db="EMBL/GenBank/DDBJ databases">
        <authorList>
            <person name="Sun Q."/>
            <person name="Kim S."/>
        </authorList>
    </citation>
    <scope>NUCLEOTIDE SEQUENCE</scope>
    <source>
        <strain evidence="11">KCTC 32020</strain>
    </source>
</reference>
<comment type="similarity">
    <text evidence="2">Belongs to the thioredoxin family. DsbA subfamily.</text>
</comment>
<dbReference type="PANTHER" id="PTHR35891">
    <property type="entry name" value="THIOL:DISULFIDE INTERCHANGE PROTEIN DSBA"/>
    <property type="match status" value="1"/>
</dbReference>
<dbReference type="PANTHER" id="PTHR35891:SF2">
    <property type="entry name" value="THIOL:DISULFIDE INTERCHANGE PROTEIN DSBA"/>
    <property type="match status" value="1"/>
</dbReference>
<keyword evidence="3 9" id="KW-0732">Signal</keyword>
<sequence>MLARIARLLLSALLVLPLAAAKAPAGPAPVEGEDYVAIEGGAPYAPAKGRIEVVEVFGYTCPHCARFEPKFAAWAARQPKDVQVVRLAAPWGGHWQPYARAFYAARALGALTKTHEAVFRALHEDGLLPQHNATPEEIAGFYARYGIDPARFVATMHSAAIDTEMQKAQAFILRSGVEGTPTLVVAGRYRVTARTHEDALRIADALIARERAARR</sequence>
<dbReference type="PROSITE" id="PS00194">
    <property type="entry name" value="THIOREDOXIN_1"/>
    <property type="match status" value="1"/>
</dbReference>
<evidence type="ECO:0000313" key="12">
    <source>
        <dbReference type="Proteomes" id="UP000636453"/>
    </source>
</evidence>
<dbReference type="InterPro" id="IPR017937">
    <property type="entry name" value="Thioredoxin_CS"/>
</dbReference>
<evidence type="ECO:0000259" key="10">
    <source>
        <dbReference type="PROSITE" id="PS51352"/>
    </source>
</evidence>
<dbReference type="Proteomes" id="UP000636453">
    <property type="component" value="Unassembled WGS sequence"/>
</dbReference>
<accession>A0A918Z8G5</accession>
<evidence type="ECO:0000256" key="3">
    <source>
        <dbReference type="ARBA" id="ARBA00022729"/>
    </source>
</evidence>
<dbReference type="RefSeq" id="WP_229814949.1">
    <property type="nucleotide sequence ID" value="NZ_BNCF01000013.1"/>
</dbReference>
<keyword evidence="6" id="KW-0676">Redox-active center</keyword>
<evidence type="ECO:0000256" key="2">
    <source>
        <dbReference type="ARBA" id="ARBA00005791"/>
    </source>
</evidence>
<dbReference type="GO" id="GO:0042597">
    <property type="term" value="C:periplasmic space"/>
    <property type="evidence" value="ECO:0007669"/>
    <property type="project" value="UniProtKB-SubCell"/>
</dbReference>
<dbReference type="InterPro" id="IPR023205">
    <property type="entry name" value="DsbA/DsbL"/>
</dbReference>
<dbReference type="EMBL" id="BNCF01000013">
    <property type="protein sequence ID" value="GHE40088.1"/>
    <property type="molecule type" value="Genomic_DNA"/>
</dbReference>
<evidence type="ECO:0000256" key="6">
    <source>
        <dbReference type="ARBA" id="ARBA00023284"/>
    </source>
</evidence>
<reference evidence="11" key="1">
    <citation type="journal article" date="2014" name="Int. J. Syst. Evol. Microbiol.">
        <title>Complete genome sequence of Corynebacterium casei LMG S-19264T (=DSM 44701T), isolated from a smear-ripened cheese.</title>
        <authorList>
            <consortium name="US DOE Joint Genome Institute (JGI-PGF)"/>
            <person name="Walter F."/>
            <person name="Albersmeier A."/>
            <person name="Kalinowski J."/>
            <person name="Ruckert C."/>
        </authorList>
    </citation>
    <scope>NUCLEOTIDE SEQUENCE</scope>
    <source>
        <strain evidence="11">KCTC 32020</strain>
    </source>
</reference>
<dbReference type="PIRSF" id="PIRSF001488">
    <property type="entry name" value="Tdi_protein"/>
    <property type="match status" value="1"/>
</dbReference>
<feature type="signal peptide" evidence="9">
    <location>
        <begin position="1"/>
        <end position="25"/>
    </location>
</feature>
<evidence type="ECO:0000313" key="11">
    <source>
        <dbReference type="EMBL" id="GHE40088.1"/>
    </source>
</evidence>
<keyword evidence="12" id="KW-1185">Reference proteome</keyword>
<protein>
    <recommendedName>
        <fullName evidence="7">Thiol:disulfide interchange protein</fullName>
    </recommendedName>
</protein>
<evidence type="ECO:0000256" key="4">
    <source>
        <dbReference type="ARBA" id="ARBA00022764"/>
    </source>
</evidence>